<evidence type="ECO:0000313" key="2">
    <source>
        <dbReference type="Proteomes" id="UP001050975"/>
    </source>
</evidence>
<reference evidence="1" key="1">
    <citation type="submission" date="2019-10" db="EMBL/GenBank/DDBJ databases">
        <title>Draft genome sequece of Microseira wollei NIES-4236.</title>
        <authorList>
            <person name="Yamaguchi H."/>
            <person name="Suzuki S."/>
            <person name="Kawachi M."/>
        </authorList>
    </citation>
    <scope>NUCLEOTIDE SEQUENCE</scope>
    <source>
        <strain evidence="1">NIES-4236</strain>
    </source>
</reference>
<protein>
    <submittedName>
        <fullName evidence="1">Uncharacterized protein</fullName>
    </submittedName>
</protein>
<dbReference type="AlphaFoldDB" id="A0AAV3X8R1"/>
<gene>
    <name evidence="1" type="ORF">MiSe_24700</name>
</gene>
<comment type="caution">
    <text evidence="1">The sequence shown here is derived from an EMBL/GenBank/DDBJ whole genome shotgun (WGS) entry which is preliminary data.</text>
</comment>
<proteinExistence type="predicted"/>
<dbReference type="RefSeq" id="WP_226579665.1">
    <property type="nucleotide sequence ID" value="NZ_BLAY01000033.1"/>
</dbReference>
<organism evidence="1 2">
    <name type="scientific">Microseira wollei NIES-4236</name>
    <dbReference type="NCBI Taxonomy" id="2530354"/>
    <lineage>
        <taxon>Bacteria</taxon>
        <taxon>Bacillati</taxon>
        <taxon>Cyanobacteriota</taxon>
        <taxon>Cyanophyceae</taxon>
        <taxon>Oscillatoriophycideae</taxon>
        <taxon>Aerosakkonematales</taxon>
        <taxon>Aerosakkonemataceae</taxon>
        <taxon>Microseira</taxon>
    </lineage>
</organism>
<accession>A0AAV3X8R1</accession>
<name>A0AAV3X8R1_9CYAN</name>
<sequence length="55" mass="6199">MFNTSQLTLLFKAGIATITIDTPAASEPALVEKIVIDLQERYRTILQWDCGNQFL</sequence>
<dbReference type="EMBL" id="BLAY01000033">
    <property type="protein sequence ID" value="GET37716.1"/>
    <property type="molecule type" value="Genomic_DNA"/>
</dbReference>
<keyword evidence="2" id="KW-1185">Reference proteome</keyword>
<evidence type="ECO:0000313" key="1">
    <source>
        <dbReference type="EMBL" id="GET37716.1"/>
    </source>
</evidence>
<dbReference type="Proteomes" id="UP001050975">
    <property type="component" value="Unassembled WGS sequence"/>
</dbReference>